<organism evidence="3">
    <name type="scientific">Streptomyces sp. R35</name>
    <dbReference type="NCBI Taxonomy" id="3238630"/>
    <lineage>
        <taxon>Bacteria</taxon>
        <taxon>Bacillati</taxon>
        <taxon>Actinomycetota</taxon>
        <taxon>Actinomycetes</taxon>
        <taxon>Kitasatosporales</taxon>
        <taxon>Streptomycetaceae</taxon>
        <taxon>Streptomyces</taxon>
    </lineage>
</organism>
<dbReference type="Gene3D" id="3.30.420.10">
    <property type="entry name" value="Ribonuclease H-like superfamily/Ribonuclease H"/>
    <property type="match status" value="1"/>
</dbReference>
<evidence type="ECO:0000256" key="1">
    <source>
        <dbReference type="SAM" id="MobiDB-lite"/>
    </source>
</evidence>
<name>A0AB39RX84_9ACTN</name>
<evidence type="ECO:0000313" key="3">
    <source>
        <dbReference type="EMBL" id="XDQ59335.1"/>
    </source>
</evidence>
<dbReference type="SUPFAM" id="SSF53098">
    <property type="entry name" value="Ribonuclease H-like"/>
    <property type="match status" value="1"/>
</dbReference>
<feature type="compositionally biased region" description="Gly residues" evidence="1">
    <location>
        <begin position="781"/>
        <end position="791"/>
    </location>
</feature>
<dbReference type="InterPro" id="IPR001584">
    <property type="entry name" value="Integrase_cat-core"/>
</dbReference>
<dbReference type="GO" id="GO:0003676">
    <property type="term" value="F:nucleic acid binding"/>
    <property type="evidence" value="ECO:0007669"/>
    <property type="project" value="InterPro"/>
</dbReference>
<evidence type="ECO:0000259" key="2">
    <source>
        <dbReference type="PROSITE" id="PS50994"/>
    </source>
</evidence>
<dbReference type="InterPro" id="IPR036397">
    <property type="entry name" value="RNaseH_sf"/>
</dbReference>
<accession>A0AB39RX84</accession>
<proteinExistence type="predicted"/>
<dbReference type="InterPro" id="IPR012337">
    <property type="entry name" value="RNaseH-like_sf"/>
</dbReference>
<dbReference type="PROSITE" id="PS50994">
    <property type="entry name" value="INTEGRASE"/>
    <property type="match status" value="1"/>
</dbReference>
<dbReference type="EMBL" id="CP163440">
    <property type="protein sequence ID" value="XDQ59335.1"/>
    <property type="molecule type" value="Genomic_DNA"/>
</dbReference>
<dbReference type="RefSeq" id="WP_369253691.1">
    <property type="nucleotide sequence ID" value="NZ_CP163440.1"/>
</dbReference>
<gene>
    <name evidence="3" type="ORF">AB5J50_00095</name>
</gene>
<feature type="compositionally biased region" description="Low complexity" evidence="1">
    <location>
        <begin position="679"/>
        <end position="692"/>
    </location>
</feature>
<protein>
    <submittedName>
        <fullName evidence="3">Integrase</fullName>
    </submittedName>
</protein>
<dbReference type="AlphaFoldDB" id="A0AB39RX84"/>
<feature type="region of interest" description="Disordered" evidence="1">
    <location>
        <begin position="669"/>
        <end position="791"/>
    </location>
</feature>
<feature type="domain" description="Integrase catalytic" evidence="2">
    <location>
        <begin position="287"/>
        <end position="526"/>
    </location>
</feature>
<sequence length="791" mass="86179">MTSASRPAAGAVAPAAADTLALGDTIRFRGALWVVTAFHGSRLFLDAAEPVESVEPLIILQTAVTSALDFAVLSRAAPRSSLPGRLGEFRALPRDVRKAALAWERHVKEVLHQQAPNIPSTAPPRAAFDPQRRTLRQRYQAKADQLTLAGAPVSAATVERKCAAWRTDGLMGLVDKRSLRHATPHGRVDARVVDLVWEILDDERDRGLSPGTLSRLIDRVQQTVRARYAHLLADPRTARGLVISPATFYRLLERLGITAENSHGAAARHAAGPATSAERPGARRATWARWPGELVQIDTTGLDVLVLGDDGRVISVELTIAVDVATRSIVGSLIVPKRTGRTGGTGRWAAGRATRSFDTMQVVAQTTAPLPARPGWAQETFMEGSDLPFEDLLAADPRFAGSAARPVIKPETLVIDHGSPFISADFTRACHSLGIEVREARLRTAVDKAIVERAMRAVKTGFSQYLASYTHHRLHLRGKRVRKQPLWTIRELQELFEQWVVLHWQQTPHGALRSPFTPGLCLTPNQMYAALISLRGYRSTALTAQENRKLLPAVWVRVSRKGFQINNRTYNLDRGKLDLFRGPSGITAQQGRWEVHYSPDHPEVAWLFNHRAEPGSDPWTEVPFIHRRLLSDRWTEEAWAEDLRIHLDAGGSRHNEAAIARATDQLLRTAAAGPPPGSASPGPRAATASRPALPAPAKPYAADMPPLDPNTVRPFRTLDRPAGELFDMPEPVRGEEQTLDDFLASLPGLQPPGPESPGSGNEPGSDTPGDNSTSPPPPGGGPGSGRQGDER</sequence>
<feature type="compositionally biased region" description="Low complexity" evidence="1">
    <location>
        <begin position="756"/>
        <end position="773"/>
    </location>
</feature>
<reference evidence="3" key="1">
    <citation type="submission" date="2024-07" db="EMBL/GenBank/DDBJ databases">
        <authorList>
            <person name="Yu S.T."/>
        </authorList>
    </citation>
    <scope>NUCLEOTIDE SEQUENCE</scope>
    <source>
        <strain evidence="3">R35</strain>
    </source>
</reference>
<dbReference type="GO" id="GO:0015074">
    <property type="term" value="P:DNA integration"/>
    <property type="evidence" value="ECO:0007669"/>
    <property type="project" value="InterPro"/>
</dbReference>